<keyword evidence="4" id="KW-1185">Reference proteome</keyword>
<reference evidence="3" key="2">
    <citation type="submission" date="2021-09" db="EMBL/GenBank/DDBJ databases">
        <authorList>
            <person name="Jia N."/>
            <person name="Wang J."/>
            <person name="Shi W."/>
            <person name="Du L."/>
            <person name="Sun Y."/>
            <person name="Zhan W."/>
            <person name="Jiang J."/>
            <person name="Wang Q."/>
            <person name="Zhang B."/>
            <person name="Ji P."/>
            <person name="Sakyi L.B."/>
            <person name="Cui X."/>
            <person name="Yuan T."/>
            <person name="Jiang B."/>
            <person name="Yang W."/>
            <person name="Lam T.T.-Y."/>
            <person name="Chang Q."/>
            <person name="Ding S."/>
            <person name="Wang X."/>
            <person name="Zhu J."/>
            <person name="Ruan X."/>
            <person name="Zhao L."/>
            <person name="Wei J."/>
            <person name="Que T."/>
            <person name="Du C."/>
            <person name="Cheng J."/>
            <person name="Dai P."/>
            <person name="Han X."/>
            <person name="Huang E."/>
            <person name="Gao Y."/>
            <person name="Liu J."/>
            <person name="Shao H."/>
            <person name="Ye R."/>
            <person name="Li L."/>
            <person name="Wei W."/>
            <person name="Wang X."/>
            <person name="Wang C."/>
            <person name="Huo Q."/>
            <person name="Li W."/>
            <person name="Guo W."/>
            <person name="Chen H."/>
            <person name="Chen S."/>
            <person name="Zhou L."/>
            <person name="Zhou L."/>
            <person name="Ni X."/>
            <person name="Tian J."/>
            <person name="Zhou Y."/>
            <person name="Sheng Y."/>
            <person name="Liu T."/>
            <person name="Pan Y."/>
            <person name="Xia L."/>
            <person name="Li J."/>
            <person name="Zhao F."/>
            <person name="Cao W."/>
        </authorList>
    </citation>
    <scope>NUCLEOTIDE SEQUENCE</scope>
    <source>
        <strain evidence="3">Rmic-2018</strain>
        <tissue evidence="3">Larvae</tissue>
    </source>
</reference>
<dbReference type="Proteomes" id="UP000821866">
    <property type="component" value="Chromosome 2"/>
</dbReference>
<evidence type="ECO:0000313" key="3">
    <source>
        <dbReference type="EMBL" id="KAH8033334.1"/>
    </source>
</evidence>
<feature type="coiled-coil region" evidence="1">
    <location>
        <begin position="67"/>
        <end position="110"/>
    </location>
</feature>
<evidence type="ECO:0000256" key="2">
    <source>
        <dbReference type="SAM" id="MobiDB-lite"/>
    </source>
</evidence>
<feature type="compositionally biased region" description="Basic and acidic residues" evidence="2">
    <location>
        <begin position="14"/>
        <end position="23"/>
    </location>
</feature>
<feature type="region of interest" description="Disordered" evidence="2">
    <location>
        <begin position="1"/>
        <end position="24"/>
    </location>
</feature>
<keyword evidence="1" id="KW-0175">Coiled coil</keyword>
<accession>A0A9J6EG37</accession>
<protein>
    <submittedName>
        <fullName evidence="3">Uncharacterized protein</fullName>
    </submittedName>
</protein>
<gene>
    <name evidence="3" type="ORF">HPB51_010374</name>
</gene>
<reference evidence="3" key="1">
    <citation type="journal article" date="2020" name="Cell">
        <title>Large-Scale Comparative Analyses of Tick Genomes Elucidate Their Genetic Diversity and Vector Capacities.</title>
        <authorList>
            <consortium name="Tick Genome and Microbiome Consortium (TIGMIC)"/>
            <person name="Jia N."/>
            <person name="Wang J."/>
            <person name="Shi W."/>
            <person name="Du L."/>
            <person name="Sun Y."/>
            <person name="Zhan W."/>
            <person name="Jiang J.F."/>
            <person name="Wang Q."/>
            <person name="Zhang B."/>
            <person name="Ji P."/>
            <person name="Bell-Sakyi L."/>
            <person name="Cui X.M."/>
            <person name="Yuan T.T."/>
            <person name="Jiang B.G."/>
            <person name="Yang W.F."/>
            <person name="Lam T.T."/>
            <person name="Chang Q.C."/>
            <person name="Ding S.J."/>
            <person name="Wang X.J."/>
            <person name="Zhu J.G."/>
            <person name="Ruan X.D."/>
            <person name="Zhao L."/>
            <person name="Wei J.T."/>
            <person name="Ye R.Z."/>
            <person name="Que T.C."/>
            <person name="Du C.H."/>
            <person name="Zhou Y.H."/>
            <person name="Cheng J.X."/>
            <person name="Dai P.F."/>
            <person name="Guo W.B."/>
            <person name="Han X.H."/>
            <person name="Huang E.J."/>
            <person name="Li L.F."/>
            <person name="Wei W."/>
            <person name="Gao Y.C."/>
            <person name="Liu J.Z."/>
            <person name="Shao H.Z."/>
            <person name="Wang X."/>
            <person name="Wang C.C."/>
            <person name="Yang T.C."/>
            <person name="Huo Q.B."/>
            <person name="Li W."/>
            <person name="Chen H.Y."/>
            <person name="Chen S.E."/>
            <person name="Zhou L.G."/>
            <person name="Ni X.B."/>
            <person name="Tian J.H."/>
            <person name="Sheng Y."/>
            <person name="Liu T."/>
            <person name="Pan Y.S."/>
            <person name="Xia L.Y."/>
            <person name="Li J."/>
            <person name="Zhao F."/>
            <person name="Cao W.C."/>
        </authorList>
    </citation>
    <scope>NUCLEOTIDE SEQUENCE</scope>
    <source>
        <strain evidence="3">Rmic-2018</strain>
    </source>
</reference>
<proteinExistence type="predicted"/>
<evidence type="ECO:0000313" key="4">
    <source>
        <dbReference type="Proteomes" id="UP000821866"/>
    </source>
</evidence>
<organism evidence="3 4">
    <name type="scientific">Rhipicephalus microplus</name>
    <name type="common">Cattle tick</name>
    <name type="synonym">Boophilus microplus</name>
    <dbReference type="NCBI Taxonomy" id="6941"/>
    <lineage>
        <taxon>Eukaryota</taxon>
        <taxon>Metazoa</taxon>
        <taxon>Ecdysozoa</taxon>
        <taxon>Arthropoda</taxon>
        <taxon>Chelicerata</taxon>
        <taxon>Arachnida</taxon>
        <taxon>Acari</taxon>
        <taxon>Parasitiformes</taxon>
        <taxon>Ixodida</taxon>
        <taxon>Ixodoidea</taxon>
        <taxon>Ixodidae</taxon>
        <taxon>Rhipicephalinae</taxon>
        <taxon>Rhipicephalus</taxon>
        <taxon>Boophilus</taxon>
    </lineage>
</organism>
<comment type="caution">
    <text evidence="3">The sequence shown here is derived from an EMBL/GenBank/DDBJ whole genome shotgun (WGS) entry which is preliminary data.</text>
</comment>
<sequence>MTGSSVDRMTGFRASDDRIRGTESRQATFLQQMKLTTTHDDEHVGLENEEPRDWVERECVEARDERANERELTKENAERQQKLLEQQQRVQEQELKILELKLRLQESTNRVQSMVADEQGESSMSSRRVTEVCSPHKLIPHFNQAEDDLTAYMQRFERVATCQAWPRESGLFRLAYA</sequence>
<name>A0A9J6EG37_RHIMP</name>
<dbReference type="EMBL" id="JABSTU010000004">
    <property type="protein sequence ID" value="KAH8033334.1"/>
    <property type="molecule type" value="Genomic_DNA"/>
</dbReference>
<evidence type="ECO:0000256" key="1">
    <source>
        <dbReference type="SAM" id="Coils"/>
    </source>
</evidence>
<dbReference type="VEuPathDB" id="VectorBase:LOC119162943"/>
<dbReference type="AlphaFoldDB" id="A0A9J6EG37"/>